<keyword evidence="4" id="KW-0238">DNA-binding</keyword>
<keyword evidence="2" id="KW-0862">Zinc</keyword>
<name>A0A2B7XEU2_POLH7</name>
<keyword evidence="1" id="KW-0479">Metal-binding</keyword>
<dbReference type="PANTHER" id="PTHR31944:SF131">
    <property type="entry name" value="HEME-RESPONSIVE ZINC FINGER TRANSCRIPTION FACTOR HAP1"/>
    <property type="match status" value="1"/>
</dbReference>
<keyword evidence="3" id="KW-0805">Transcription regulation</keyword>
<feature type="compositionally biased region" description="Basic and acidic residues" evidence="7">
    <location>
        <begin position="42"/>
        <end position="56"/>
    </location>
</feature>
<evidence type="ECO:0000256" key="2">
    <source>
        <dbReference type="ARBA" id="ARBA00022833"/>
    </source>
</evidence>
<feature type="compositionally biased region" description="Low complexity" evidence="7">
    <location>
        <begin position="27"/>
        <end position="37"/>
    </location>
</feature>
<dbReference type="GO" id="GO:0000978">
    <property type="term" value="F:RNA polymerase II cis-regulatory region sequence-specific DNA binding"/>
    <property type="evidence" value="ECO:0007669"/>
    <property type="project" value="TreeGrafter"/>
</dbReference>
<feature type="domain" description="Xylanolytic transcriptional activator regulatory" evidence="8">
    <location>
        <begin position="326"/>
        <end position="400"/>
    </location>
</feature>
<evidence type="ECO:0000256" key="6">
    <source>
        <dbReference type="ARBA" id="ARBA00023242"/>
    </source>
</evidence>
<keyword evidence="5" id="KW-0804">Transcription</keyword>
<organism evidence="9 10">
    <name type="scientific">Polytolypa hystricis (strain UAMH7299)</name>
    <dbReference type="NCBI Taxonomy" id="1447883"/>
    <lineage>
        <taxon>Eukaryota</taxon>
        <taxon>Fungi</taxon>
        <taxon>Dikarya</taxon>
        <taxon>Ascomycota</taxon>
        <taxon>Pezizomycotina</taxon>
        <taxon>Eurotiomycetes</taxon>
        <taxon>Eurotiomycetidae</taxon>
        <taxon>Onygenales</taxon>
        <taxon>Onygenales incertae sedis</taxon>
        <taxon>Polytolypa</taxon>
    </lineage>
</organism>
<feature type="region of interest" description="Disordered" evidence="7">
    <location>
        <begin position="1"/>
        <end position="60"/>
    </location>
</feature>
<dbReference type="SMART" id="SM00906">
    <property type="entry name" value="Fungal_trans"/>
    <property type="match status" value="1"/>
</dbReference>
<dbReference type="GO" id="GO:0008270">
    <property type="term" value="F:zinc ion binding"/>
    <property type="evidence" value="ECO:0007669"/>
    <property type="project" value="InterPro"/>
</dbReference>
<proteinExistence type="predicted"/>
<evidence type="ECO:0000256" key="4">
    <source>
        <dbReference type="ARBA" id="ARBA00023125"/>
    </source>
</evidence>
<evidence type="ECO:0000256" key="7">
    <source>
        <dbReference type="SAM" id="MobiDB-lite"/>
    </source>
</evidence>
<reference evidence="9 10" key="1">
    <citation type="submission" date="2017-10" db="EMBL/GenBank/DDBJ databases">
        <title>Comparative genomics in systemic dimorphic fungi from Ajellomycetaceae.</title>
        <authorList>
            <person name="Munoz J.F."/>
            <person name="Mcewen J.G."/>
            <person name="Clay O.K."/>
            <person name="Cuomo C.A."/>
        </authorList>
    </citation>
    <scope>NUCLEOTIDE SEQUENCE [LARGE SCALE GENOMIC DNA]</scope>
    <source>
        <strain evidence="9 10">UAMH7299</strain>
    </source>
</reference>
<feature type="region of interest" description="Disordered" evidence="7">
    <location>
        <begin position="533"/>
        <end position="552"/>
    </location>
</feature>
<evidence type="ECO:0000313" key="9">
    <source>
        <dbReference type="EMBL" id="PGH07252.1"/>
    </source>
</evidence>
<accession>A0A2B7XEU2</accession>
<protein>
    <recommendedName>
        <fullName evidence="8">Xylanolytic transcriptional activator regulatory domain-containing protein</fullName>
    </recommendedName>
</protein>
<keyword evidence="10" id="KW-1185">Reference proteome</keyword>
<dbReference type="AlphaFoldDB" id="A0A2B7XEU2"/>
<dbReference type="Proteomes" id="UP000224634">
    <property type="component" value="Unassembled WGS sequence"/>
</dbReference>
<feature type="compositionally biased region" description="Basic residues" evidence="7">
    <location>
        <begin position="1"/>
        <end position="11"/>
    </location>
</feature>
<evidence type="ECO:0000256" key="1">
    <source>
        <dbReference type="ARBA" id="ARBA00022723"/>
    </source>
</evidence>
<dbReference type="GO" id="GO:0001228">
    <property type="term" value="F:DNA-binding transcription activator activity, RNA polymerase II-specific"/>
    <property type="evidence" value="ECO:0007669"/>
    <property type="project" value="TreeGrafter"/>
</dbReference>
<sequence>MNEPVRKRRRPPVCIYEGHPNQPSPRPSGQGQQPRQSILNSRDIHPSRESTVRSHPSESPAIISTSASALGTHPNALDIEILKRKVQQLEAQLYKQTSGSIQSPLSSSGSRIGKTTSQIAGTFDLLTESRSLGQPQAITYSVWHKTRLFGQSHWVNAIPLLKNIVEIIEPHLGDESSKAPTYIQKCKSLARVIKSRRMPQWSSAPTSDLPQKDVTDELVDRYLRTSESIHRILHIPTFRMDYEALWVSDTEPDTAFLVQLKLVLAIGATTYDDHFSLRTSATRWVYEAHTWLSEPKCKARLGIQYLQSSILLLVAREMVDVGGERIWIDAGALLRTAMYMGLHRDPAHLPKRTTFATEMRRRLWNTILEVTLQTSLTSGGPPLISLDDFDTEPPGNFDDDQLVAVDPVQKGEDTFTEVSIAIALRKTFSHRLAIAKFLNDLSSRGIYEEMLRLDAGLRTSYKVLSQILQECSSRSGPSPSGFEIRVVDFIMHRYLSSLHFPFFGLALHETAYAFSRKVAVETSLKIWRAAYPSTSSPPTITTPSRDDAPSPDSDDLVRLVRCASGFHRTVAIQAVLFISVELRTQLQEEESLGPVPLRPDLLSTLDDAKRWCLESIQAGETNIKGYVLTSVIAAEIEGLMRGLARDELAQLMVKAAEDAGETCLPLFEEMAGQGQASQESTADRLYQTSSNPLPETIEDWDFMQMPDVLFNTGNAEPMSWLLNETNPHR</sequence>
<gene>
    <name evidence="9" type="ORF">AJ80_08038</name>
</gene>
<dbReference type="PANTHER" id="PTHR31944">
    <property type="entry name" value="HEME-RESPONSIVE ZINC FINGER TRANSCRIPTION FACTOR HAP1"/>
    <property type="match status" value="1"/>
</dbReference>
<evidence type="ECO:0000313" key="10">
    <source>
        <dbReference type="Proteomes" id="UP000224634"/>
    </source>
</evidence>
<dbReference type="GO" id="GO:0006351">
    <property type="term" value="P:DNA-templated transcription"/>
    <property type="evidence" value="ECO:0007669"/>
    <property type="project" value="InterPro"/>
</dbReference>
<dbReference type="GO" id="GO:0005634">
    <property type="term" value="C:nucleus"/>
    <property type="evidence" value="ECO:0007669"/>
    <property type="project" value="TreeGrafter"/>
</dbReference>
<feature type="compositionally biased region" description="Low complexity" evidence="7">
    <location>
        <begin position="533"/>
        <end position="543"/>
    </location>
</feature>
<dbReference type="STRING" id="1447883.A0A2B7XEU2"/>
<dbReference type="EMBL" id="PDNA01000171">
    <property type="protein sequence ID" value="PGH07252.1"/>
    <property type="molecule type" value="Genomic_DNA"/>
</dbReference>
<dbReference type="CDD" id="cd12148">
    <property type="entry name" value="fungal_TF_MHR"/>
    <property type="match status" value="1"/>
</dbReference>
<dbReference type="InterPro" id="IPR007219">
    <property type="entry name" value="XnlR_reg_dom"/>
</dbReference>
<dbReference type="InterPro" id="IPR051430">
    <property type="entry name" value="Fungal_TF_Env_Response"/>
</dbReference>
<comment type="caution">
    <text evidence="9">The sequence shown here is derived from an EMBL/GenBank/DDBJ whole genome shotgun (WGS) entry which is preliminary data.</text>
</comment>
<dbReference type="OrthoDB" id="4337792at2759"/>
<evidence type="ECO:0000256" key="5">
    <source>
        <dbReference type="ARBA" id="ARBA00023163"/>
    </source>
</evidence>
<evidence type="ECO:0000256" key="3">
    <source>
        <dbReference type="ARBA" id="ARBA00023015"/>
    </source>
</evidence>
<evidence type="ECO:0000259" key="8">
    <source>
        <dbReference type="SMART" id="SM00906"/>
    </source>
</evidence>
<dbReference type="Pfam" id="PF04082">
    <property type="entry name" value="Fungal_trans"/>
    <property type="match status" value="1"/>
</dbReference>
<keyword evidence="6" id="KW-0539">Nucleus</keyword>